<reference evidence="1" key="1">
    <citation type="submission" date="2022-08" db="EMBL/GenBank/DDBJ databases">
        <authorList>
            <consortium name="DOE Joint Genome Institute"/>
            <person name="Min B."/>
            <person name="Riley R."/>
            <person name="Sierra-Patev S."/>
            <person name="Naranjo-Ortiz M."/>
            <person name="Looney B."/>
            <person name="Konkel Z."/>
            <person name="Slot J.C."/>
            <person name="Sakamoto Y."/>
            <person name="Steenwyk J.L."/>
            <person name="Rokas A."/>
            <person name="Carro J."/>
            <person name="Camarero S."/>
            <person name="Ferreira P."/>
            <person name="Molpeceres G."/>
            <person name="Ruiz-Duenas F.J."/>
            <person name="Serrano A."/>
            <person name="Henrissat B."/>
            <person name="Drula E."/>
            <person name="Hughes K.W."/>
            <person name="Mata J.L."/>
            <person name="Ishikawa N.K."/>
            <person name="Vargas-Isla R."/>
            <person name="Ushijima S."/>
            <person name="Smith C.A."/>
            <person name="Ahrendt S."/>
            <person name="Andreopoulos W."/>
            <person name="He G."/>
            <person name="Labutti K."/>
            <person name="Lipzen A."/>
            <person name="Ng V."/>
            <person name="Sandor L."/>
            <person name="Barry K."/>
            <person name="Martinez A.T."/>
            <person name="Xiao Y."/>
            <person name="Gibbons J.G."/>
            <person name="Terashima K."/>
            <person name="Hibbett D.S."/>
            <person name="Grigoriev I.V."/>
        </authorList>
    </citation>
    <scope>NUCLEOTIDE SEQUENCE</scope>
    <source>
        <strain evidence="1">Sp2 HRB7682 ss15</strain>
    </source>
</reference>
<accession>A0A9W9A729</accession>
<comment type="caution">
    <text evidence="1">The sequence shown here is derived from an EMBL/GenBank/DDBJ whole genome shotgun (WGS) entry which is preliminary data.</text>
</comment>
<proteinExistence type="predicted"/>
<dbReference type="AlphaFoldDB" id="A0A9W9A729"/>
<organism evidence="1 2">
    <name type="scientific">Lentinula lateritia</name>
    <dbReference type="NCBI Taxonomy" id="40482"/>
    <lineage>
        <taxon>Eukaryota</taxon>
        <taxon>Fungi</taxon>
        <taxon>Dikarya</taxon>
        <taxon>Basidiomycota</taxon>
        <taxon>Agaricomycotina</taxon>
        <taxon>Agaricomycetes</taxon>
        <taxon>Agaricomycetidae</taxon>
        <taxon>Agaricales</taxon>
        <taxon>Marasmiineae</taxon>
        <taxon>Omphalotaceae</taxon>
        <taxon>Lentinula</taxon>
    </lineage>
</organism>
<dbReference type="InterPro" id="IPR036514">
    <property type="entry name" value="SGNH_hydro_sf"/>
</dbReference>
<protein>
    <recommendedName>
        <fullName evidence="3">Carbohydrate esterase family 16 protein</fullName>
    </recommendedName>
</protein>
<evidence type="ECO:0008006" key="3">
    <source>
        <dbReference type="Google" id="ProtNLM"/>
    </source>
</evidence>
<dbReference type="Proteomes" id="UP001150238">
    <property type="component" value="Unassembled WGS sequence"/>
</dbReference>
<gene>
    <name evidence="1" type="ORF">C8J55DRAFT_123967</name>
</gene>
<dbReference type="SUPFAM" id="SSF52266">
    <property type="entry name" value="SGNH hydrolase"/>
    <property type="match status" value="1"/>
</dbReference>
<dbReference type="EMBL" id="JANVFS010000022">
    <property type="protein sequence ID" value="KAJ4475197.1"/>
    <property type="molecule type" value="Genomic_DNA"/>
</dbReference>
<dbReference type="GO" id="GO:0016788">
    <property type="term" value="F:hydrolase activity, acting on ester bonds"/>
    <property type="evidence" value="ECO:0007669"/>
    <property type="project" value="InterPro"/>
</dbReference>
<dbReference type="Pfam" id="PF00657">
    <property type="entry name" value="Lipase_GDSL"/>
    <property type="match status" value="1"/>
</dbReference>
<dbReference type="InterPro" id="IPR001087">
    <property type="entry name" value="GDSL"/>
</dbReference>
<dbReference type="Gene3D" id="3.40.50.1110">
    <property type="entry name" value="SGNH hydrolase"/>
    <property type="match status" value="1"/>
</dbReference>
<sequence>MVGPGSSLAGPRLRWSRVSIYLSIYKCKSPDFDTNLSQSCIHMAAGHIVCSERVRCHAALSSTVYIHFKGFRIIDSMVYPPFISTNSTAIQISNSWPSITSIRKIVIFGDSYSSVGYQGKGGDTAPRAAKPLGVDFPGYPLQMWNEEGTPNWVGHLITKYMPEPRYKPNLDEQDEGYAENPILVYDYAVGGATIDGVKVQVEMFFLGQAGVGTNPDWARWSSEETLFVTWVGINDCAWSTKHVEAMAKLYNLQEQLYNAGARNFLFIDVPPIARSPAVPTDRAEEAGKTYLDWNNGLRSGVVPFAQSASL</sequence>
<name>A0A9W9A729_9AGAR</name>
<reference evidence="1" key="2">
    <citation type="journal article" date="2023" name="Proc. Natl. Acad. Sci. U.S.A.">
        <title>A global phylogenomic analysis of the shiitake genus Lentinula.</title>
        <authorList>
            <person name="Sierra-Patev S."/>
            <person name="Min B."/>
            <person name="Naranjo-Ortiz M."/>
            <person name="Looney B."/>
            <person name="Konkel Z."/>
            <person name="Slot J.C."/>
            <person name="Sakamoto Y."/>
            <person name="Steenwyk J.L."/>
            <person name="Rokas A."/>
            <person name="Carro J."/>
            <person name="Camarero S."/>
            <person name="Ferreira P."/>
            <person name="Molpeceres G."/>
            <person name="Ruiz-Duenas F.J."/>
            <person name="Serrano A."/>
            <person name="Henrissat B."/>
            <person name="Drula E."/>
            <person name="Hughes K.W."/>
            <person name="Mata J.L."/>
            <person name="Ishikawa N.K."/>
            <person name="Vargas-Isla R."/>
            <person name="Ushijima S."/>
            <person name="Smith C.A."/>
            <person name="Donoghue J."/>
            <person name="Ahrendt S."/>
            <person name="Andreopoulos W."/>
            <person name="He G."/>
            <person name="LaButti K."/>
            <person name="Lipzen A."/>
            <person name="Ng V."/>
            <person name="Riley R."/>
            <person name="Sandor L."/>
            <person name="Barry K."/>
            <person name="Martinez A.T."/>
            <person name="Xiao Y."/>
            <person name="Gibbons J.G."/>
            <person name="Terashima K."/>
            <person name="Grigoriev I.V."/>
            <person name="Hibbett D."/>
        </authorList>
    </citation>
    <scope>NUCLEOTIDE SEQUENCE</scope>
    <source>
        <strain evidence="1">Sp2 HRB7682 ss15</strain>
    </source>
</reference>
<evidence type="ECO:0000313" key="1">
    <source>
        <dbReference type="EMBL" id="KAJ4475197.1"/>
    </source>
</evidence>
<evidence type="ECO:0000313" key="2">
    <source>
        <dbReference type="Proteomes" id="UP001150238"/>
    </source>
</evidence>